<dbReference type="RefSeq" id="WP_014248165.1">
    <property type="nucleotide sequence ID" value="NC_016622.1"/>
</dbReference>
<organism evidence="1 2">
    <name type="scientific">Azospirillum lipoferum (strain 4B)</name>
    <dbReference type="NCBI Taxonomy" id="862719"/>
    <lineage>
        <taxon>Bacteria</taxon>
        <taxon>Pseudomonadati</taxon>
        <taxon>Pseudomonadota</taxon>
        <taxon>Alphaproteobacteria</taxon>
        <taxon>Rhodospirillales</taxon>
        <taxon>Azospirillaceae</taxon>
        <taxon>Azospirillum</taxon>
    </lineage>
</organism>
<dbReference type="STRING" id="862719.AZOLI_1908"/>
<evidence type="ECO:0000313" key="1">
    <source>
        <dbReference type="EMBL" id="CBS87162.1"/>
    </source>
</evidence>
<sequence length="43" mass="4861">MIDPPAAFRQEVPLPVHRDRRDVRAVESLARPFRRHAKALAGG</sequence>
<dbReference type="AlphaFoldDB" id="G7Z1P2"/>
<name>G7Z1P2_AZOL4</name>
<gene>
    <name evidence="1" type="ordered locus">AZOLI_1908</name>
</gene>
<accession>G7Z1P2</accession>
<dbReference type="Proteomes" id="UP000005667">
    <property type="component" value="Chromosome"/>
</dbReference>
<dbReference type="HOGENOM" id="CLU_3229021_0_0_5"/>
<evidence type="ECO:0000313" key="2">
    <source>
        <dbReference type="Proteomes" id="UP000005667"/>
    </source>
</evidence>
<proteinExistence type="predicted"/>
<dbReference type="EMBL" id="FQ311868">
    <property type="protein sequence ID" value="CBS87162.1"/>
    <property type="molecule type" value="Genomic_DNA"/>
</dbReference>
<reference evidence="2" key="1">
    <citation type="journal article" date="2011" name="PLoS Genet.">
        <title>Azospirillum genomes reveal transition of bacteria from aquatic to terrestrial environments.</title>
        <authorList>
            <person name="Wisniewski-Dye F."/>
            <person name="Borziak K."/>
            <person name="Khalsa-Moyers G."/>
            <person name="Alexandre G."/>
            <person name="Sukharnikov L.O."/>
            <person name="Wuichet K."/>
            <person name="Hurst G.B."/>
            <person name="McDonald W.H."/>
            <person name="Robertson J.S."/>
            <person name="Barbe V."/>
            <person name="Calteau A."/>
            <person name="Rouy Z."/>
            <person name="Mangenot S."/>
            <person name="Prigent-Combaret C."/>
            <person name="Normand P."/>
            <person name="Boyer M."/>
            <person name="Siguier P."/>
            <person name="Dessaux Y."/>
            <person name="Elmerich C."/>
            <person name="Condemine G."/>
            <person name="Krishnen G."/>
            <person name="Kennedy I."/>
            <person name="Paterson A.H."/>
            <person name="Gonzalez V."/>
            <person name="Mavingui P."/>
            <person name="Zhulin I.B."/>
        </authorList>
    </citation>
    <scope>NUCLEOTIDE SEQUENCE [LARGE SCALE GENOMIC DNA]</scope>
    <source>
        <strain evidence="2">4B</strain>
    </source>
</reference>
<keyword evidence="2" id="KW-1185">Reference proteome</keyword>
<protein>
    <submittedName>
        <fullName evidence="1">Uncharacterized protein</fullName>
    </submittedName>
</protein>
<dbReference type="KEGG" id="ali:AZOLI_1908"/>